<organism evidence="4 5">
    <name type="scientific">Geodia barretti</name>
    <name type="common">Barrett's horny sponge</name>
    <dbReference type="NCBI Taxonomy" id="519541"/>
    <lineage>
        <taxon>Eukaryota</taxon>
        <taxon>Metazoa</taxon>
        <taxon>Porifera</taxon>
        <taxon>Demospongiae</taxon>
        <taxon>Heteroscleromorpha</taxon>
        <taxon>Tetractinellida</taxon>
        <taxon>Astrophorina</taxon>
        <taxon>Geodiidae</taxon>
        <taxon>Geodia</taxon>
    </lineage>
</organism>
<dbReference type="PROSITE" id="PS51125">
    <property type="entry name" value="NHL"/>
    <property type="match status" value="1"/>
</dbReference>
<dbReference type="SUPFAM" id="SSF63829">
    <property type="entry name" value="Calcium-dependent phosphotriesterase"/>
    <property type="match status" value="1"/>
</dbReference>
<dbReference type="EMBL" id="CASHTH010002844">
    <property type="protein sequence ID" value="CAI8036073.1"/>
    <property type="molecule type" value="Genomic_DNA"/>
</dbReference>
<gene>
    <name evidence="4" type="ORF">GBAR_LOCUS20245</name>
</gene>
<keyword evidence="5" id="KW-1185">Reference proteome</keyword>
<dbReference type="Gene3D" id="2.120.10.30">
    <property type="entry name" value="TolB, C-terminal domain"/>
    <property type="match status" value="2"/>
</dbReference>
<keyword evidence="1" id="KW-0677">Repeat</keyword>
<evidence type="ECO:0000256" key="3">
    <source>
        <dbReference type="SAM" id="Coils"/>
    </source>
</evidence>
<evidence type="ECO:0000256" key="2">
    <source>
        <dbReference type="PROSITE-ProRule" id="PRU00504"/>
    </source>
</evidence>
<feature type="coiled-coil region" evidence="3">
    <location>
        <begin position="512"/>
        <end position="539"/>
    </location>
</feature>
<sequence>MANKALDDTLTPDDAVEVLEELLPAQNESYALGLKFKLPQSDVQGIHDTYSKPRNRLLQILIEFFKQTEPKPSWRVIVEALRSPAVNQSALAAKVESARPHHLEAAVETDPSMNEVRSRVLAFRQRFNVIKQATIKRLIACQVTVASMVFWLTSIRVLGEHRVFLEENLEALGQCPNHWVLFGRLNLYWNYLAYDLLFQLIEVLATEYDRFRTISEDMAEYKEDLEGFKRNTPLKLFCKAEPMPFSQQDTPPPGFQEMVGEFNWSKNVTLEEVEQFQKRYARKYNARKYNLEDCAMIVNSIRPGSFVVTWFVPVSIIRLLSQETDRAVNLFEEFEVTRLEIAGNCVYHSSFQKVAPSLPFFTMLWNLLFNRRMHLSVRIFYHNDNTATFVVTKNLPTHIAAVKQTIAHTRVEDIPISCESTTNSIVLSLPKMSKGWYVTSHFEPAEIETLDINTYAPGKSCPKIILCMEWKGSDIPKEERVSIPITGGSLSSFYLLCKPKQHENEPRAWQRLEQKKADLIRTEREVALARENLDKVQEQQLQTPCSQSDTIVAIVGRPYGVDFFKQSEKMIVSGWDKSTVFCFDDKFNQTPLIKDLLQPADIATDRDDNIYVTSKHKLQKFTSSGVLKAKAGDDEDHNEKGKFNDPRGITMYENQVYVCDRNNHRIQVFDLDLHFVKSIGSYGDSNGELDAPYDVKFDNDGNMYIVELGNRRVQVMNTDGQFIRMFGQKRVGNIGLPTGLHVDKDKNIVYISDFANDRM</sequence>
<dbReference type="InterPro" id="IPR001258">
    <property type="entry name" value="NHL_repeat"/>
</dbReference>
<dbReference type="Pfam" id="PF01436">
    <property type="entry name" value="NHL"/>
    <property type="match status" value="1"/>
</dbReference>
<dbReference type="CDD" id="cd05819">
    <property type="entry name" value="NHL"/>
    <property type="match status" value="1"/>
</dbReference>
<proteinExistence type="predicted"/>
<reference evidence="4" key="1">
    <citation type="submission" date="2023-03" db="EMBL/GenBank/DDBJ databases">
        <authorList>
            <person name="Steffen K."/>
            <person name="Cardenas P."/>
        </authorList>
    </citation>
    <scope>NUCLEOTIDE SEQUENCE</scope>
</reference>
<dbReference type="Proteomes" id="UP001174909">
    <property type="component" value="Unassembled WGS sequence"/>
</dbReference>
<dbReference type="PANTHER" id="PTHR24104:SF25">
    <property type="entry name" value="PROTEIN LIN-41"/>
    <property type="match status" value="1"/>
</dbReference>
<evidence type="ECO:0000313" key="5">
    <source>
        <dbReference type="Proteomes" id="UP001174909"/>
    </source>
</evidence>
<dbReference type="AlphaFoldDB" id="A0AA35SUE2"/>
<dbReference type="InterPro" id="IPR050952">
    <property type="entry name" value="TRIM-NHL_E3_ligases"/>
</dbReference>
<dbReference type="GO" id="GO:0008270">
    <property type="term" value="F:zinc ion binding"/>
    <property type="evidence" value="ECO:0007669"/>
    <property type="project" value="UniProtKB-KW"/>
</dbReference>
<feature type="repeat" description="NHL" evidence="2">
    <location>
        <begin position="639"/>
        <end position="672"/>
    </location>
</feature>
<dbReference type="PANTHER" id="PTHR24104">
    <property type="entry name" value="E3 UBIQUITIN-PROTEIN LIGASE NHLRC1-RELATED"/>
    <property type="match status" value="1"/>
</dbReference>
<protein>
    <submittedName>
        <fullName evidence="4">E3 ubiquitin-protein ligase TRIM71</fullName>
    </submittedName>
</protein>
<evidence type="ECO:0000256" key="1">
    <source>
        <dbReference type="ARBA" id="ARBA00022737"/>
    </source>
</evidence>
<keyword evidence="3" id="KW-0175">Coiled coil</keyword>
<name>A0AA35SUE2_GEOBA</name>
<accession>A0AA35SUE2</accession>
<dbReference type="InterPro" id="IPR011042">
    <property type="entry name" value="6-blade_b-propeller_TolB-like"/>
</dbReference>
<evidence type="ECO:0000313" key="4">
    <source>
        <dbReference type="EMBL" id="CAI8036073.1"/>
    </source>
</evidence>
<comment type="caution">
    <text evidence="4">The sequence shown here is derived from an EMBL/GenBank/DDBJ whole genome shotgun (WGS) entry which is preliminary data.</text>
</comment>